<reference evidence="6 7" key="1">
    <citation type="submission" date="2017-02" db="EMBL/GenBank/DDBJ databases">
        <title>Genomes of Trichoderma spp. with biocontrol activity.</title>
        <authorList>
            <person name="Gardiner D."/>
            <person name="Kazan K."/>
            <person name="Vos C."/>
            <person name="Harvey P."/>
        </authorList>
    </citation>
    <scope>NUCLEOTIDE SEQUENCE [LARGE SCALE GENOMIC DNA]</scope>
    <source>
        <strain evidence="6 7">A5MH</strain>
    </source>
</reference>
<dbReference type="PANTHER" id="PTHR45527:SF1">
    <property type="entry name" value="FATTY ACID SYNTHASE"/>
    <property type="match status" value="1"/>
</dbReference>
<keyword evidence="1" id="KW-0596">Phosphopantetheine</keyword>
<dbReference type="GO" id="GO:0005737">
    <property type="term" value="C:cytoplasm"/>
    <property type="evidence" value="ECO:0007669"/>
    <property type="project" value="TreeGrafter"/>
</dbReference>
<dbReference type="InterPro" id="IPR000873">
    <property type="entry name" value="AMP-dep_synth/lig_dom"/>
</dbReference>
<dbReference type="OrthoDB" id="416786at2759"/>
<dbReference type="Gene3D" id="3.40.50.720">
    <property type="entry name" value="NAD(P)-binding Rossmann-like Domain"/>
    <property type="match status" value="1"/>
</dbReference>
<accession>A0A2K0T244</accession>
<feature type="domain" description="Carrier" evidence="5">
    <location>
        <begin position="1779"/>
        <end position="1855"/>
    </location>
</feature>
<evidence type="ECO:0000313" key="6">
    <source>
        <dbReference type="EMBL" id="PNP39601.1"/>
    </source>
</evidence>
<dbReference type="EMBL" id="MTYH01000080">
    <property type="protein sequence ID" value="PNP39601.1"/>
    <property type="molecule type" value="Genomic_DNA"/>
</dbReference>
<evidence type="ECO:0000256" key="1">
    <source>
        <dbReference type="ARBA" id="ARBA00022450"/>
    </source>
</evidence>
<proteinExistence type="inferred from homology"/>
<feature type="domain" description="Carrier" evidence="5">
    <location>
        <begin position="3919"/>
        <end position="3995"/>
    </location>
</feature>
<evidence type="ECO:0000259" key="5">
    <source>
        <dbReference type="PROSITE" id="PS50075"/>
    </source>
</evidence>
<sequence>MIPYEQFGLSNIAKLSEEVREACQFSSLLTIQPMQPGADEPGHDIIIPTDTESDESAGPIQDFFSYPLLVQARLCDNAIELVIIFKSGVVIDFQAEALIHQLSHVICQLASSSDTLLNDFELSSEWDLKQAIEFNGCEPEIFGSCIHHLVETQASIHPDALAISGYDGDYSYSQLERAANRLAHLLVGKFSIGLGDFVHICFEKTTWFVVAILAVNKTGAAWSPLDPSHPSRRYSQVISQTAASLILTSPTTTSKCVPLVQYVLEVSSDLDKRLAAEGISDEQLAVPVSTTDIAYIMFTSGTTGMAKGVAIEHRSLCTSQMALARRVGFTNNVRMLQFAAFIFDMSISEIYVPLLCGGCVCMPSWDEQMNDISSYMSNAHITAAIVTPTVARSLKPEKLPSLEILILGGEAVASDIIQTWFGKLRLYNAWGPTESCAAASVHELESFNDSPMTIGRPITGRWWLVNPNDPQQLTPIGCIGEIALQGPTLLREYLGNPSKTRDALVTSLPDWAPRRELECWSRFYRTGDLGFYNPNGTIEFCGRKDSQVKLRGLRIELHEIEHQISTHLPGARQVAVDVINRQQTSHLVAYCCFNNDTLPSHLAVNYDNEDLFLPLSDRLIPQFHDLIIALADVLPSYMVPKIFIPCGYMPLGATAKLDRKLLIATTTLLSQEQLDEYSLVNNIKRAPVTNTEEMLQQLWADILKIPAESIGRDDSFFQLGGDSMAVIRLVSAAREVGLGLSAREIFSDARLHHVASKAQSLTKEDYDVKLIEPFSMLTQSHMEALFTDGSNLTTTVFDKALVEDAYPCSKFQEGLMALAAKSPSSYVARLHYRISRNAPLGDFKAAWEKIVQMFPNLRSRIVHKDGSSIQLILKDDLEWDSTDLISLDDYLKSLQHVKMGYGSRLCRYVLIEHEDGLHFIWTMHHAVFDGWTMKLILKALNDVYEGVHDVQLQPFSRFIQYTLDLDHQSASDYWSTQLQDAKRAIYPNRLSSVDQKSGTNNTGYIELEINIPKPIANITKATMLRAAWAVLLSYYCDTTDVCFGTTVSGRQAPVAGITEIPGPAVATVPVRVHLEPSQSVLCYLTNTQAQSSEMIAYEQFGLHNIIKLHDEAKDACDFSSLLVIQPRHIVSHGNETNQGLLIPQSHNAAEEALESYFTYPLVIQAHLHEDGDKLVFIYNKLSIIEQELVALSYQLKHIVTQLGSQPDVLLKDLTVTSDWDLEQSLKFNAEVPTIIDACVHELVELQARRNPSAHAICSWDQNLTYGRLNESANRLAHHLVKTYKVRPGGFVHVCFEKSAWHFVSILAINKAGAAWVPLDPSHPEKRLRQVISQTSSTLILTSAQNIDLCSKLAEVVLQVDAALDERLAREEDGDKGPTVAVTSNHAAYVLFTSGSTGQPKGLVMEHAAVCTSQTAIANRLNLSPEVRILQFAAFIFDLSIGEIIGPLISGACVCVPSDHTRLNNLEDFIYEMKIGWAYLTPSFVRTLDPSNMPDLKLLLLAGEAVPRDVLSTWFGKVRLINGWGPAETCCFSTLHEWSSVDESPLVIGRPVGGFCWIVSPENHQRLVPTGTLGEIVIQGPTILREYLADTSRTNMATTSSLPTWAPHPDAKHWNRFYKSGDLGYHNTDGTIVFNGRKDSQIKIRGLRVELEEVEHYIRTTLEGARQVAVDVYETDGARNLVAYVCFNTDMRSLSDESKVDPNGLFAAMTDELRMLLTIMLGELKVSLPQYMIPTLFIPCTFMPSITSTKLDRNMLRRLVASLSTEQKATYSLQNGPKRMPETDIEIQLQELWANLLNIPVESVGRDDNFLLIGGDSVLAIQLASRARKMGIYLEVKDLFDDPRLLAISSKATKTAYEAETQVVPFSLLSNKLKDAVFSDAVRKQCCLSDEQTIEDAYPSTSIQQGLIALSAKKLGSYVAKYVFRIPERIDISRLRAAWDRTADLCANLRSRIVIVDGVSVQLIIQGGSQWRSSKSRRTLASILDPSEKSKMTYGLPLSSATIVHENDTAYFIWEAHHSIYDGWTLQIIINTLHSAYHSQQTAPVRPYSSFVSYYLQLDTEKAAEFWTQELAGAKRAEFPSGKRDSLPGMTEVHHSRITLPEAFRISVTKATVVRAAWAVVLARYCDTDDVVFGTTVSGRQAPVPGVESIAGPLIATVPSRIRLDNPVPIAKFLNNVQSRASSTVPYEQFGVQNITKLSQDAKDACDFSSLLVIQPPTRNFAEEDEKAILLQSETEQEETERSMRSYFNYPLVNISSVGETEVYQRLFYDSAVLTELQVEALSRQIEHVMHQFLNRNGLLGDVSLLSSWDVQQAVNASQLCPATELCTHWLIQNQINSHPDEIAIASWDGNLTYSQVGTYAARLAAKLQELGVGPESLVPLCFSKSCWAVISMVAVQMAGGAFVPLDPNAPQARLQGILRDTGAALAIASPCHQTKLEALGIQVFTVDEAAVTTLPDIADIQSEVQPGNACVILFTSGSTGKPKGMVIQHNSICSSSSAYGASLNIGPGTRVFQYSAYTFDVGVLDCLVSLIRGACICIPSDHDRLNNLAGAINASKANWIFLTPTVANLLQPTDLPTLKTVCLGGEAISKYCADRWVNHASLHGLYGPAEASICAWNSVLGKSGSSTNLGHPLASAFWVVEVNNPRTLVPIGCVGELLIESPMLARGYLNVSAEIAANWMDAVDWLPGCNQPKRVYRTGDLVRRNADGTFDYVGRKDSQVKIHGQRVELGEIEARVQEFLPPTMVGIVDVLKDEKASSSLLAFIWCSAGTSSSPASLVDELSDEAQAVMTHLDTSLREVLPSYMIPSSYLLFDGVPEQTATGKTNRKSLISSALHLTLQERLRFAPNESLHVLPTLPMELKLRDLWAQILHISPVHIGKADSFLRLGGDSISAIQLSSLAQSHSLNLTVAVIFQNPRLEQMANAITEDAFVIVADLQSFSMLSADDATSVVSQAWNQCSLPQDTEIDDAYPCTKLQEGLMALSVKQPGSYIAKYLYRLPAHVNVPRFRAAWKQTMKLCSSLRTRIIHTSEGSSIQVVWSHELDWSPLPYDSLQSVLSYAREIQMTYGSSLCQVAFVEDEQRNAYFFWALHHTVFDGLSMQIVLNILHKIYLADDIPQITPYSRFIHHVLQMDVEETSSYWKSQLQDAEPSLFPSSRSASDRPGATCFLERSIGCINTEKLSVTVATVVRSAWAIVLGRYCDTHDVCFGTTISGRQASVPGIFEIVGPIIATIPVRIKLDDKQPVSDFLQSVQEAAIEMIPYEQFGLQSIMKLGEDAYNASLLVTAGETEGLSDSLANYFSYPLVVQAHLYEDDLKIAIAYDSEVLTDRQVQALSSHLGHVIHQLTSGDDLSLQSVSISSSFDLELATTYNSDVPDLIDSCIHKLIEKQAKTAPNAWAIQAWDGNLTYMQLDQAANRLANHLIHKYNIQVNELIHVCFEKSKWHFISILAINKAGAAWVPLDPSHPIQRLEKIVRQTRARVALCSPANSEICSSLVDSIVQITPEFDEQLLQLQDSQQGPITSVSPDNVTYVLFTSGSTGTPKGLVMRHRSVCTSQKAIAKRLGLTTEVRMLQFAAFVFDLSIGEIIAPLITGACICVPSEYSRINEIEKFVQDTRVTWAFLTPSFVRTLNPDNVSGLELLLLAGEAVPRDVLSTWFGKLRLVNGWGPAETCVFSSLHEWRSIDESPLTVGCPVGGFCWIVDAEDHNRLAPVGITGEIVIQGPTLLQEYLADPDRTNVAIVQAPEWMPLPNKTHWSKCYKSGDLGYFNLDGTIEFSARKDTQIKIHGIRIEATEVEFHIQQLLPDARQVAVDVFKNNKSSTLVAYFCANDKTKSPSSQSNVSETLFLPSDEALQNRLGALVGELSVVLPRYMIPTMFIPCKYMPFGTSTKLDRKLLHEQLSSLNRDQRAAFSLSNRIKRQPETEMEKRLQTIWAEILNVPMNSINKDDTFFQLGGDSIMAMYLVSTAKEDGIAFTAKDVFDDPRLSALASKATLIQDENADATESTPDPFSLLSDSRLRLVLGKKIRQECGLQEGQTIRDAYPCSPLQEGLIALATKQPGSYVATYVHRMSKSTDISRFKNAWDTVVEVCGNLRTRIVLLDGVATQIVLNNDSQWQSAENENLDSMAKSPRNSKMGYGTPLCWYAIVSEKGESYFLWCAHHSIYDGWTMKVMFSVLYRAYSGTCIPDIRPFSSFIKYAQEIDGDAAVSFWKTELSGAVRASFPPRPAGPHEAEGQCYRSSVSFTSSAKTSITQATILRAAWAIVLARYCDSNEAVFGVTVSGRQAPIPGADMISGAMIATVPLRVRLDKRTSISEFLHYVQKLSGNMIPYEQYGLQKISKISTYAKEVCDFSSLLVIQPPAVFATDGTGDALFTLDESTNDFTLDSMDGYFNYPLAIIASLSPNQFGLNIFYHSTVLTKGQVQALVSHLDQVVQTLFAIESSKDPLGSVSLLSPWDFQHAIESTRLSPSSERCVHWLIQDQILSRPDDIAIASSDIELTYSQVGILASRLAMKLQDRGVGPEIFVLLCLPKSVSAVISMISVLMAGGAFIALDPSAPATRLRGIIDDTHASIAIVSPTCANALDGLGVEILLIDETALSELPDPAHAIASSTVKPQNACVVLFTSGSTGRPKGMVIQHNNICSSSDAYGADLGIGPGTRVFQFSAYTFDVGILDCLVSLMRGACLCIPSDHARVNDLPGAIRSAKANWAFLTPTVADLLSPAEVPSLKVLCLGGEAISKKCADRWVDHVELHGLYGPAEASICAWNPAVGRSGRSTNLGRPLSSAFWVVEPSNYSQLVPVGCVGELLIEGPMLARGYLNVSDDVAANWMEEVDWLPGDKKRLYCTGDLVRRNADGTFEFMGRKDTQVKLHGQRLELGEIESLIQEFLPYNMAAVVDVAKADDGSSKDVLLAFLWYTEGEATLSQSFRLLENVSEQLQELISLLNSSIATSLPTYMIPSSYLIFEGKPELMTSGKVNRRSLVNYGRGISVKDRLRFTPDVCDNESPTTQTELQLRDLWAQVLDMDDSTAIRKHDSFLQLGGDSISAIHLVSLARRHDINLSVALIFSNPRLSSMAESIQLSSSVQADESVARFSLIPVDDRSDAQEAVMVQCKLSDPAEIDDIYTCTDVQQNLMALTIAQPGSYISKHIYRLDSNIDIDRFKVAWEQTVLRFTNLRTRLVFSGSTTVQAVIKEPVAWSHNYADLCSFTLSQENASMAYGSRLCEYAIISQSCDTFFALNIHHAIFDWQTFQMVIKTLQAIYTQSTPPSLVPYTNFIQYVMDLDRDAARKYWSTQLSGARRTAFPMRIASHKPQASKKASSMTSKLIHFPQSASSSTTLIRAAWSIILAQYERADDVCFGTTVSGRQAPVEGIDEMPGSVQASVPIRVRLDKQQTISNFLQDLQTQALEMAVHEQYGLPSISRISASAKDACRFTNFLVIQPDMSAQDASSLPVLHSAVVEDLKDGEPLGDGFNYMYPLVVQCQLHKDNMQLALIYTSDFLHSAQADALLEQFDYVLGQLRNAEGEARLSTISVTSPWEVEQAIHATKDDLQPIESRLNGEFSLQEVHRCWVVAPDNHHKLAPIGCVGELVLQGHALGDTSKKAAEMFIDHFDWLPDAQASEKHKFYKTGDLVRYNADRSIDYIGRKEAQVEIRGQQVQPYEIEAQIKLLTPQVKEVSVDVMITDSDKSLIAFVAFEDKTIAIEAAAVQLVSPNDKMQQHLSHLGRDLAAALPIHMVPKYIIPVKYMPLNGCGKIDKAALLHTAMKLSTGTLGRYLASQHPPFRDCSSSLEQWILAHWAIVLGIPAETIGADDNFFQLGGDSIQAISILRLAKDNFGVPIEQSFSGNHTTVSNMAKLIETALEDETTVPCFPTSGIDLLAKINSICRASWISHPHALQANPITTIRDQSTIFLTGATGFLGTEILKQLVRNPAVRSVVAHVRSKSVPDGMRRIQETAKIAGWWREEDADKLEIWLGDLSEARLGLNEAQWKRLSGLSESESSINAIVHNGASVNWHATYDTLCHPNVNSTVDLLMVAATSPTQPKFVFVSGGAFTNPDDHRAIPAVFLRDTTAYIQTKFVCEEVIKKITRNLPSSQNRVSIVKPGRIIGASASGGVANTDDFIWRVVATASSLRAYPEEPEAHWNFIQDVSSVASGILNQIFDSAITPFLISGSGMPIPVFWHLVNSELETPCKPVPWSEWLERATAELEEVGGKHPLWTVQKFLRQLGVPQNALNYKGVEYIEYKEAQAAVKSNVRYLRSIGFISSENGFGNTEQENVIRRVHAVRKSA</sequence>
<dbReference type="InterPro" id="IPR009081">
    <property type="entry name" value="PP-bd_ACP"/>
</dbReference>
<dbReference type="InterPro" id="IPR036736">
    <property type="entry name" value="ACP-like_sf"/>
</dbReference>
<dbReference type="Gene3D" id="3.40.50.12780">
    <property type="entry name" value="N-terminal domain of ligase-like"/>
    <property type="match status" value="5"/>
</dbReference>
<dbReference type="PANTHER" id="PTHR45527">
    <property type="entry name" value="NONRIBOSOMAL PEPTIDE SYNTHETASE"/>
    <property type="match status" value="1"/>
</dbReference>
<feature type="domain" description="Carrier" evidence="5">
    <location>
        <begin position="5003"/>
        <end position="5080"/>
    </location>
</feature>
<dbReference type="GO" id="GO:0031177">
    <property type="term" value="F:phosphopantetheine binding"/>
    <property type="evidence" value="ECO:0007669"/>
    <property type="project" value="InterPro"/>
</dbReference>
<evidence type="ECO:0000256" key="4">
    <source>
        <dbReference type="ARBA" id="ARBA00029454"/>
    </source>
</evidence>
<dbReference type="InterPro" id="IPR013120">
    <property type="entry name" value="FAR_NAD-bd"/>
</dbReference>
<dbReference type="NCBIfam" id="NF003417">
    <property type="entry name" value="PRK04813.1"/>
    <property type="match status" value="6"/>
</dbReference>
<dbReference type="InterPro" id="IPR042099">
    <property type="entry name" value="ANL_N_sf"/>
</dbReference>
<dbReference type="Gene3D" id="3.30.559.10">
    <property type="entry name" value="Chloramphenicol acetyltransferase-like domain"/>
    <property type="match status" value="5"/>
</dbReference>
<dbReference type="NCBIfam" id="TIGR01746">
    <property type="entry name" value="Thioester-redct"/>
    <property type="match status" value="1"/>
</dbReference>
<evidence type="ECO:0000313" key="7">
    <source>
        <dbReference type="Proteomes" id="UP000236546"/>
    </source>
</evidence>
<dbReference type="InterPro" id="IPR045851">
    <property type="entry name" value="AMP-bd_C_sf"/>
</dbReference>
<dbReference type="Pfam" id="PF00550">
    <property type="entry name" value="PP-binding"/>
    <property type="match status" value="6"/>
</dbReference>
<dbReference type="GO" id="GO:0044550">
    <property type="term" value="P:secondary metabolite biosynthetic process"/>
    <property type="evidence" value="ECO:0007669"/>
    <property type="project" value="TreeGrafter"/>
</dbReference>
<keyword evidence="3" id="KW-0436">Ligase</keyword>
<dbReference type="InterPro" id="IPR006162">
    <property type="entry name" value="Ppantetheine_attach_site"/>
</dbReference>
<feature type="domain" description="Carrier" evidence="5">
    <location>
        <begin position="686"/>
        <end position="762"/>
    </location>
</feature>
<dbReference type="GO" id="GO:0016874">
    <property type="term" value="F:ligase activity"/>
    <property type="evidence" value="ECO:0007669"/>
    <property type="project" value="UniProtKB-KW"/>
</dbReference>
<dbReference type="CDD" id="cd05918">
    <property type="entry name" value="A_NRPS_SidN3_like"/>
    <property type="match status" value="5"/>
</dbReference>
<gene>
    <name evidence="6" type="ORF">TGAMA5MH_08417</name>
</gene>
<comment type="similarity">
    <text evidence="4">Belongs to the NRP synthetase family.</text>
</comment>
<dbReference type="InterPro" id="IPR020806">
    <property type="entry name" value="PKS_PP-bd"/>
</dbReference>
<dbReference type="InterPro" id="IPR020845">
    <property type="entry name" value="AMP-binding_CS"/>
</dbReference>
<dbReference type="SUPFAM" id="SSF47336">
    <property type="entry name" value="ACP-like"/>
    <property type="match status" value="6"/>
</dbReference>
<dbReference type="Gene3D" id="1.10.1200.10">
    <property type="entry name" value="ACP-like"/>
    <property type="match status" value="6"/>
</dbReference>
<protein>
    <recommendedName>
        <fullName evidence="5">Carrier domain-containing protein</fullName>
    </recommendedName>
</protein>
<dbReference type="PROSITE" id="PS00012">
    <property type="entry name" value="PHOSPHOPANTETHEINE"/>
    <property type="match status" value="4"/>
</dbReference>
<dbReference type="InterPro" id="IPR001242">
    <property type="entry name" value="Condensation_dom"/>
</dbReference>
<feature type="domain" description="Carrier" evidence="5">
    <location>
        <begin position="2853"/>
        <end position="2929"/>
    </location>
</feature>
<dbReference type="NCBIfam" id="TIGR01733">
    <property type="entry name" value="AA-adenyl-dom"/>
    <property type="match status" value="5"/>
</dbReference>
<dbReference type="PROSITE" id="PS50075">
    <property type="entry name" value="CARRIER"/>
    <property type="match status" value="6"/>
</dbReference>
<dbReference type="GO" id="GO:0043041">
    <property type="term" value="P:amino acid activation for nonribosomal peptide biosynthetic process"/>
    <property type="evidence" value="ECO:0007669"/>
    <property type="project" value="TreeGrafter"/>
</dbReference>
<organism evidence="6 7">
    <name type="scientific">Trichoderma gamsii</name>
    <dbReference type="NCBI Taxonomy" id="398673"/>
    <lineage>
        <taxon>Eukaryota</taxon>
        <taxon>Fungi</taxon>
        <taxon>Dikarya</taxon>
        <taxon>Ascomycota</taxon>
        <taxon>Pezizomycotina</taxon>
        <taxon>Sordariomycetes</taxon>
        <taxon>Hypocreomycetidae</taxon>
        <taxon>Hypocreales</taxon>
        <taxon>Hypocreaceae</taxon>
        <taxon>Trichoderma</taxon>
    </lineage>
</organism>
<dbReference type="CDD" id="cd19545">
    <property type="entry name" value="FUM14_C_NRPS-like"/>
    <property type="match status" value="5"/>
</dbReference>
<evidence type="ECO:0000256" key="3">
    <source>
        <dbReference type="ARBA" id="ARBA00022598"/>
    </source>
</evidence>
<keyword evidence="2" id="KW-0597">Phosphoprotein</keyword>
<dbReference type="InterPro" id="IPR023213">
    <property type="entry name" value="CAT-like_dom_sf"/>
</dbReference>
<dbReference type="Pfam" id="PF00501">
    <property type="entry name" value="AMP-binding"/>
    <property type="match status" value="5"/>
</dbReference>
<name>A0A2K0T244_9HYPO</name>
<dbReference type="InterPro" id="IPR010071">
    <property type="entry name" value="AA_adenyl_dom"/>
</dbReference>
<dbReference type="SUPFAM" id="SSF51735">
    <property type="entry name" value="NAD(P)-binding Rossmann-fold domains"/>
    <property type="match status" value="1"/>
</dbReference>
<dbReference type="Gene3D" id="2.30.38.10">
    <property type="entry name" value="Luciferase, Domain 3"/>
    <property type="match status" value="1"/>
</dbReference>
<dbReference type="PROSITE" id="PS00455">
    <property type="entry name" value="AMP_BINDING"/>
    <property type="match status" value="5"/>
</dbReference>
<comment type="caution">
    <text evidence="6">The sequence shown here is derived from an EMBL/GenBank/DDBJ whole genome shotgun (WGS) entry which is preliminary data.</text>
</comment>
<dbReference type="FunFam" id="3.30.559.30:FF:000003">
    <property type="entry name" value="Nonribosomal peptide synthase SidD"/>
    <property type="match status" value="1"/>
</dbReference>
<dbReference type="SUPFAM" id="SSF52777">
    <property type="entry name" value="CoA-dependent acyltransferases"/>
    <property type="match status" value="11"/>
</dbReference>
<dbReference type="Proteomes" id="UP000236546">
    <property type="component" value="Unassembled WGS sequence"/>
</dbReference>
<dbReference type="SMART" id="SM00823">
    <property type="entry name" value="PKS_PP"/>
    <property type="match status" value="5"/>
</dbReference>
<dbReference type="SUPFAM" id="SSF56801">
    <property type="entry name" value="Acetyl-CoA synthetase-like"/>
    <property type="match status" value="6"/>
</dbReference>
<dbReference type="Gene3D" id="3.30.559.30">
    <property type="entry name" value="Nonribosomal peptide synthetase, condensation domain"/>
    <property type="match status" value="5"/>
</dbReference>
<dbReference type="Pfam" id="PF07993">
    <property type="entry name" value="NAD_binding_4"/>
    <property type="match status" value="1"/>
</dbReference>
<dbReference type="FunFam" id="1.10.1200.10:FF:000005">
    <property type="entry name" value="Nonribosomal peptide synthetase 1"/>
    <property type="match status" value="2"/>
</dbReference>
<feature type="domain" description="Carrier" evidence="5">
    <location>
        <begin position="5782"/>
        <end position="5859"/>
    </location>
</feature>
<dbReference type="Pfam" id="PF00668">
    <property type="entry name" value="Condensation"/>
    <property type="match status" value="5"/>
</dbReference>
<dbReference type="FunFam" id="3.30.300.30:FF:000015">
    <property type="entry name" value="Nonribosomal peptide synthase SidD"/>
    <property type="match status" value="6"/>
</dbReference>
<dbReference type="Gene3D" id="3.30.300.30">
    <property type="match status" value="6"/>
</dbReference>
<dbReference type="InterPro" id="IPR036291">
    <property type="entry name" value="NAD(P)-bd_dom_sf"/>
</dbReference>
<evidence type="ECO:0000256" key="2">
    <source>
        <dbReference type="ARBA" id="ARBA00022553"/>
    </source>
</evidence>
<dbReference type="InterPro" id="IPR010080">
    <property type="entry name" value="Thioester_reductase-like_dom"/>
</dbReference>